<evidence type="ECO:0000313" key="4">
    <source>
        <dbReference type="EMBL" id="MCK8680031.1"/>
    </source>
</evidence>
<feature type="domain" description="AMP-binding enzyme C-terminal" evidence="3">
    <location>
        <begin position="458"/>
        <end position="535"/>
    </location>
</feature>
<dbReference type="Pfam" id="PF00501">
    <property type="entry name" value="AMP-binding"/>
    <property type="match status" value="1"/>
</dbReference>
<dbReference type="Gene3D" id="3.40.50.12780">
    <property type="entry name" value="N-terminal domain of ligase-like"/>
    <property type="match status" value="1"/>
</dbReference>
<dbReference type="Pfam" id="PF13193">
    <property type="entry name" value="AMP-binding_C"/>
    <property type="match status" value="1"/>
</dbReference>
<dbReference type="Gene3D" id="3.30.300.30">
    <property type="match status" value="1"/>
</dbReference>
<dbReference type="RefSeq" id="WP_248635846.1">
    <property type="nucleotide sequence ID" value="NZ_JALPTH010000023.1"/>
</dbReference>
<dbReference type="InterPro" id="IPR045851">
    <property type="entry name" value="AMP-bd_C_sf"/>
</dbReference>
<dbReference type="CDD" id="cd04433">
    <property type="entry name" value="AFD_class_I"/>
    <property type="match status" value="1"/>
</dbReference>
<comment type="caution">
    <text evidence="4">The sequence shown here is derived from an EMBL/GenBank/DDBJ whole genome shotgun (WGS) entry which is preliminary data.</text>
</comment>
<dbReference type="Proteomes" id="UP001522868">
    <property type="component" value="Unassembled WGS sequence"/>
</dbReference>
<evidence type="ECO:0000313" key="5">
    <source>
        <dbReference type="Proteomes" id="UP001522868"/>
    </source>
</evidence>
<feature type="compositionally biased region" description="Gly residues" evidence="1">
    <location>
        <begin position="558"/>
        <end position="586"/>
    </location>
</feature>
<evidence type="ECO:0000256" key="1">
    <source>
        <dbReference type="SAM" id="MobiDB-lite"/>
    </source>
</evidence>
<sequence length="596" mass="61564">MTLALHDLLPAELRRSWITDGTCPDLDLYSLYRARQIAELHRTAVIDAKGALCYTALDRRARCLAAGLRGLGIGPGDVVGVQLPNGRDAVAADLALAALGAVALPFPVGRGALEAECLLRRAEAVAVIAPVTHRDTHPAAELTALRTALPALRHIIAAGRGDAPEGTVPFSRLTRTDAAGFTPARPDPDGAARILVSSGSESEPKMVAYSHNALAGGRGNFLASLLPDSTPPRCLFLVPLASAFGSNGTAVTLARHGGTLVLLDHFTPEAALAAIREHRPTHVLGVPTMIRMMLDRLAREEADAEPLPAPTALVLGGAPLDETTAREAAEAFGCAVVNLYGSADGVNCHTGLDHRTPPTAPDGVVAGRPDPRVADIRITDPDTREALPDGRVGEITARGPMTPLCYVGAPELDARYRTPDGWVRTGDLGYLDGERVLHVVGRLKDVVIRGGANISPAEVERELRTHPAVGDVVCVGVPDPLMGERLAACVVPRGGAAAPTLEALSAHLDARGLERRRHPERLLVVSGLPLTPAGKPDRAALRARLTEAEARGASDTGTGAGAAPGAGIGAGADAGFRPGPGHGPGAVAGPPLAHAG</sequence>
<feature type="domain" description="AMP-dependent synthetase/ligase" evidence="2">
    <location>
        <begin position="41"/>
        <end position="406"/>
    </location>
</feature>
<organism evidence="4 5">
    <name type="scientific">Streptomyces lichenis</name>
    <dbReference type="NCBI Taxonomy" id="2306967"/>
    <lineage>
        <taxon>Bacteria</taxon>
        <taxon>Bacillati</taxon>
        <taxon>Actinomycetota</taxon>
        <taxon>Actinomycetes</taxon>
        <taxon>Kitasatosporales</taxon>
        <taxon>Streptomycetaceae</taxon>
        <taxon>Streptomyces</taxon>
    </lineage>
</organism>
<accession>A0ABT0IFB9</accession>
<name>A0ABT0IFB9_9ACTN</name>
<feature type="compositionally biased region" description="Low complexity" evidence="1">
    <location>
        <begin position="587"/>
        <end position="596"/>
    </location>
</feature>
<protein>
    <submittedName>
        <fullName evidence="4">Acyl--CoA ligase</fullName>
    </submittedName>
</protein>
<dbReference type="PANTHER" id="PTHR43767:SF1">
    <property type="entry name" value="NONRIBOSOMAL PEPTIDE SYNTHASE PES1 (EUROFUNG)-RELATED"/>
    <property type="match status" value="1"/>
</dbReference>
<proteinExistence type="predicted"/>
<dbReference type="InterPro" id="IPR050237">
    <property type="entry name" value="ATP-dep_AMP-bd_enzyme"/>
</dbReference>
<feature type="region of interest" description="Disordered" evidence="1">
    <location>
        <begin position="546"/>
        <end position="596"/>
    </location>
</feature>
<keyword evidence="5" id="KW-1185">Reference proteome</keyword>
<dbReference type="InterPro" id="IPR042099">
    <property type="entry name" value="ANL_N_sf"/>
</dbReference>
<evidence type="ECO:0000259" key="3">
    <source>
        <dbReference type="Pfam" id="PF13193"/>
    </source>
</evidence>
<dbReference type="PANTHER" id="PTHR43767">
    <property type="entry name" value="LONG-CHAIN-FATTY-ACID--COA LIGASE"/>
    <property type="match status" value="1"/>
</dbReference>
<dbReference type="GO" id="GO:0016874">
    <property type="term" value="F:ligase activity"/>
    <property type="evidence" value="ECO:0007669"/>
    <property type="project" value="UniProtKB-KW"/>
</dbReference>
<reference evidence="4 5" key="1">
    <citation type="submission" date="2022-04" db="EMBL/GenBank/DDBJ databases">
        <title>Streptomyces sp. nov. LCR6-01 isolated from Lichen of Dirinaria sp.</title>
        <authorList>
            <person name="Kanchanasin P."/>
            <person name="Tanasupawat S."/>
            <person name="Phongsopitanun W."/>
        </authorList>
    </citation>
    <scope>NUCLEOTIDE SEQUENCE [LARGE SCALE GENOMIC DNA]</scope>
    <source>
        <strain evidence="4 5">LCR6-01</strain>
    </source>
</reference>
<dbReference type="EMBL" id="JALPTH010000023">
    <property type="protein sequence ID" value="MCK8680031.1"/>
    <property type="molecule type" value="Genomic_DNA"/>
</dbReference>
<keyword evidence="4" id="KW-0436">Ligase</keyword>
<dbReference type="SUPFAM" id="SSF56801">
    <property type="entry name" value="Acetyl-CoA synthetase-like"/>
    <property type="match status" value="1"/>
</dbReference>
<dbReference type="InterPro" id="IPR000873">
    <property type="entry name" value="AMP-dep_synth/lig_dom"/>
</dbReference>
<evidence type="ECO:0000259" key="2">
    <source>
        <dbReference type="Pfam" id="PF00501"/>
    </source>
</evidence>
<gene>
    <name evidence="4" type="ORF">M1O15_22070</name>
</gene>
<dbReference type="InterPro" id="IPR025110">
    <property type="entry name" value="AMP-bd_C"/>
</dbReference>